<feature type="non-terminal residue" evidence="1">
    <location>
        <position position="90"/>
    </location>
</feature>
<sequence>MTTTNSELSLCQTTRRVRSASVLRSKADSVTGQHFAPQGTRRLAQLIFEVCTALRTTLIKTKMQMVTSATAERCFVMMVIIFFASSIRRI</sequence>
<dbReference type="AlphaFoldDB" id="A0ABD0J5I8"/>
<accession>A0ABD0J5I8</accession>
<reference evidence="1 2" key="1">
    <citation type="journal article" date="2023" name="Sci. Data">
        <title>Genome assembly of the Korean intertidal mud-creeper Batillaria attramentaria.</title>
        <authorList>
            <person name="Patra A.K."/>
            <person name="Ho P.T."/>
            <person name="Jun S."/>
            <person name="Lee S.J."/>
            <person name="Kim Y."/>
            <person name="Won Y.J."/>
        </authorList>
    </citation>
    <scope>NUCLEOTIDE SEQUENCE [LARGE SCALE GENOMIC DNA]</scope>
    <source>
        <strain evidence="1">Wonlab-2016</strain>
    </source>
</reference>
<dbReference type="Proteomes" id="UP001519460">
    <property type="component" value="Unassembled WGS sequence"/>
</dbReference>
<dbReference type="EMBL" id="JACVVK020000628">
    <property type="protein sequence ID" value="KAK7462017.1"/>
    <property type="molecule type" value="Genomic_DNA"/>
</dbReference>
<keyword evidence="2" id="KW-1185">Reference proteome</keyword>
<proteinExistence type="predicted"/>
<evidence type="ECO:0000313" key="2">
    <source>
        <dbReference type="Proteomes" id="UP001519460"/>
    </source>
</evidence>
<comment type="caution">
    <text evidence="1">The sequence shown here is derived from an EMBL/GenBank/DDBJ whole genome shotgun (WGS) entry which is preliminary data.</text>
</comment>
<protein>
    <submittedName>
        <fullName evidence="1">Uncharacterized protein</fullName>
    </submittedName>
</protein>
<gene>
    <name evidence="1" type="ORF">BaRGS_00038574</name>
</gene>
<name>A0ABD0J5I8_9CAEN</name>
<evidence type="ECO:0000313" key="1">
    <source>
        <dbReference type="EMBL" id="KAK7462017.1"/>
    </source>
</evidence>
<organism evidence="1 2">
    <name type="scientific">Batillaria attramentaria</name>
    <dbReference type="NCBI Taxonomy" id="370345"/>
    <lineage>
        <taxon>Eukaryota</taxon>
        <taxon>Metazoa</taxon>
        <taxon>Spiralia</taxon>
        <taxon>Lophotrochozoa</taxon>
        <taxon>Mollusca</taxon>
        <taxon>Gastropoda</taxon>
        <taxon>Caenogastropoda</taxon>
        <taxon>Sorbeoconcha</taxon>
        <taxon>Cerithioidea</taxon>
        <taxon>Batillariidae</taxon>
        <taxon>Batillaria</taxon>
    </lineage>
</organism>